<keyword evidence="1" id="KW-0479">Metal-binding</keyword>
<dbReference type="SMART" id="SM00355">
    <property type="entry name" value="ZnF_C2H2"/>
    <property type="match status" value="4"/>
</dbReference>
<evidence type="ECO:0000256" key="5">
    <source>
        <dbReference type="PROSITE-ProRule" id="PRU00042"/>
    </source>
</evidence>
<organism evidence="7 8">
    <name type="scientific">Cotesia congregata</name>
    <name type="common">Parasitoid wasp</name>
    <name type="synonym">Apanteles congregatus</name>
    <dbReference type="NCBI Taxonomy" id="51543"/>
    <lineage>
        <taxon>Eukaryota</taxon>
        <taxon>Metazoa</taxon>
        <taxon>Ecdysozoa</taxon>
        <taxon>Arthropoda</taxon>
        <taxon>Hexapoda</taxon>
        <taxon>Insecta</taxon>
        <taxon>Pterygota</taxon>
        <taxon>Neoptera</taxon>
        <taxon>Endopterygota</taxon>
        <taxon>Hymenoptera</taxon>
        <taxon>Apocrita</taxon>
        <taxon>Ichneumonoidea</taxon>
        <taxon>Braconidae</taxon>
        <taxon>Microgastrinae</taxon>
        <taxon>Cotesia</taxon>
    </lineage>
</organism>
<feature type="domain" description="C2H2-type" evidence="6">
    <location>
        <begin position="24"/>
        <end position="53"/>
    </location>
</feature>
<dbReference type="OrthoDB" id="10004641at2759"/>
<evidence type="ECO:0000313" key="8">
    <source>
        <dbReference type="Proteomes" id="UP000786811"/>
    </source>
</evidence>
<dbReference type="EMBL" id="CAJNRD030001121">
    <property type="protein sequence ID" value="CAG5097857.1"/>
    <property type="molecule type" value="Genomic_DNA"/>
</dbReference>
<dbReference type="GO" id="GO:0008270">
    <property type="term" value="F:zinc ion binding"/>
    <property type="evidence" value="ECO:0007669"/>
    <property type="project" value="UniProtKB-KW"/>
</dbReference>
<evidence type="ECO:0000313" key="7">
    <source>
        <dbReference type="EMBL" id="CAG5097857.1"/>
    </source>
</evidence>
<dbReference type="PANTHER" id="PTHR24403:SF67">
    <property type="entry name" value="FI01116P-RELATED"/>
    <property type="match status" value="1"/>
</dbReference>
<accession>A0A8J2HMH5</accession>
<keyword evidence="4" id="KW-0862">Zinc</keyword>
<keyword evidence="8" id="KW-1185">Reference proteome</keyword>
<proteinExistence type="predicted"/>
<evidence type="ECO:0000256" key="1">
    <source>
        <dbReference type="ARBA" id="ARBA00022723"/>
    </source>
</evidence>
<dbReference type="GO" id="GO:0005634">
    <property type="term" value="C:nucleus"/>
    <property type="evidence" value="ECO:0007669"/>
    <property type="project" value="TreeGrafter"/>
</dbReference>
<dbReference type="SUPFAM" id="SSF57667">
    <property type="entry name" value="beta-beta-alpha zinc fingers"/>
    <property type="match status" value="1"/>
</dbReference>
<comment type="caution">
    <text evidence="7">The sequence shown here is derived from an EMBL/GenBank/DDBJ whole genome shotgun (WGS) entry which is preliminary data.</text>
</comment>
<protein>
    <submittedName>
        <fullName evidence="7">Isoforms J/P/Q/S/Z (Drosophila melanogaster)</fullName>
    </submittedName>
</protein>
<evidence type="ECO:0000256" key="2">
    <source>
        <dbReference type="ARBA" id="ARBA00022737"/>
    </source>
</evidence>
<dbReference type="Gene3D" id="3.30.160.60">
    <property type="entry name" value="Classic Zinc Finger"/>
    <property type="match status" value="2"/>
</dbReference>
<dbReference type="PROSITE" id="PS50157">
    <property type="entry name" value="ZINC_FINGER_C2H2_2"/>
    <property type="match status" value="3"/>
</dbReference>
<dbReference type="InterPro" id="IPR036236">
    <property type="entry name" value="Znf_C2H2_sf"/>
</dbReference>
<sequence>MKPKQIKQDPLASSSGVTVKPVEYRCPNPNCNSVYKWKNNLTKHMNYECGKPPRYMCSHCNYQSPWKSYVLNHAASRHPTDQINVIELSITTKKQTGNFVCPNPHCTRVYKYKADLTRHINYQCQKPPRYKCPYCPKESNWSGGIKKHIRSFHPQQNYHVLTHS</sequence>
<evidence type="ECO:0000256" key="4">
    <source>
        <dbReference type="ARBA" id="ARBA00022833"/>
    </source>
</evidence>
<feature type="domain" description="C2H2-type" evidence="6">
    <location>
        <begin position="99"/>
        <end position="128"/>
    </location>
</feature>
<keyword evidence="2" id="KW-0677">Repeat</keyword>
<keyword evidence="3 5" id="KW-0863">Zinc-finger</keyword>
<gene>
    <name evidence="7" type="ORF">HICCMSTLAB_LOCUS8912</name>
</gene>
<dbReference type="PANTHER" id="PTHR24403">
    <property type="entry name" value="ZINC FINGER PROTEIN"/>
    <property type="match status" value="1"/>
</dbReference>
<dbReference type="AlphaFoldDB" id="A0A8J2HMH5"/>
<dbReference type="Proteomes" id="UP000786811">
    <property type="component" value="Unassembled WGS sequence"/>
</dbReference>
<evidence type="ECO:0000259" key="6">
    <source>
        <dbReference type="PROSITE" id="PS50157"/>
    </source>
</evidence>
<dbReference type="Pfam" id="PF00096">
    <property type="entry name" value="zf-C2H2"/>
    <property type="match status" value="1"/>
</dbReference>
<dbReference type="InterPro" id="IPR050688">
    <property type="entry name" value="Zinc_finger/UBP_domain"/>
</dbReference>
<name>A0A8J2HMH5_COTCN</name>
<feature type="domain" description="C2H2-type" evidence="6">
    <location>
        <begin position="130"/>
        <end position="158"/>
    </location>
</feature>
<evidence type="ECO:0000256" key="3">
    <source>
        <dbReference type="ARBA" id="ARBA00022771"/>
    </source>
</evidence>
<dbReference type="InterPro" id="IPR013087">
    <property type="entry name" value="Znf_C2H2_type"/>
</dbReference>
<reference evidence="7" key="1">
    <citation type="submission" date="2021-04" db="EMBL/GenBank/DDBJ databases">
        <authorList>
            <person name="Chebbi M.A.C M."/>
        </authorList>
    </citation>
    <scope>NUCLEOTIDE SEQUENCE</scope>
</reference>
<dbReference type="GO" id="GO:0010468">
    <property type="term" value="P:regulation of gene expression"/>
    <property type="evidence" value="ECO:0007669"/>
    <property type="project" value="TreeGrafter"/>
</dbReference>